<feature type="signal peptide" evidence="1">
    <location>
        <begin position="1"/>
        <end position="22"/>
    </location>
</feature>
<protein>
    <recommendedName>
        <fullName evidence="4">Metal-binding protein</fullName>
    </recommendedName>
</protein>
<dbReference type="eggNOG" id="COG3019">
    <property type="taxonomic scope" value="Bacteria"/>
</dbReference>
<organism evidence="2 3">
    <name type="scientific">Yoonia vestfoldensis SKA53</name>
    <dbReference type="NCBI Taxonomy" id="314232"/>
    <lineage>
        <taxon>Bacteria</taxon>
        <taxon>Pseudomonadati</taxon>
        <taxon>Pseudomonadota</taxon>
        <taxon>Alphaproteobacteria</taxon>
        <taxon>Rhodobacterales</taxon>
        <taxon>Paracoccaceae</taxon>
        <taxon>Yoonia</taxon>
    </lineage>
</organism>
<dbReference type="AlphaFoldDB" id="A3V8U9"/>
<dbReference type="STRING" id="314232.SKA53_00010"/>
<gene>
    <name evidence="2" type="ORF">SKA53_00010</name>
</gene>
<dbReference type="OrthoDB" id="14727at2"/>
<accession>A3V8U9</accession>
<proteinExistence type="predicted"/>
<evidence type="ECO:0008006" key="4">
    <source>
        <dbReference type="Google" id="ProtNLM"/>
    </source>
</evidence>
<comment type="caution">
    <text evidence="2">The sequence shown here is derived from an EMBL/GenBank/DDBJ whole genome shotgun (WGS) entry which is preliminary data.</text>
</comment>
<evidence type="ECO:0000313" key="3">
    <source>
        <dbReference type="Proteomes" id="UP000004507"/>
    </source>
</evidence>
<sequence length="149" mass="15903">MKRRDFLITASSAAVLALPVRAAVAKMQVLKSPTCGCCSAWVAHIEDAGLVVETQDVSQEVLWAAKDKAGITPELSSCHTGFIDGYVIEGHVPAADIQRLLTERPDAIGLTVPGMPIGSPGMEMDNRRDAFDTLLVLRDGSIVVFSSHT</sequence>
<reference evidence="2 3" key="1">
    <citation type="submission" date="2006-01" db="EMBL/GenBank/DDBJ databases">
        <authorList>
            <person name="Hagstrom A."/>
            <person name="Ferriera S."/>
            <person name="Johnson J."/>
            <person name="Kravitz S."/>
            <person name="Halpern A."/>
            <person name="Remington K."/>
            <person name="Beeson K."/>
            <person name="Tran B."/>
            <person name="Rogers Y.-H."/>
            <person name="Friedman R."/>
            <person name="Venter J.C."/>
        </authorList>
    </citation>
    <scope>NUCLEOTIDE SEQUENCE [LARGE SCALE GENOMIC DNA]</scope>
    <source>
        <strain evidence="2 3">SKA53</strain>
    </source>
</reference>
<dbReference type="InterPro" id="IPR007332">
    <property type="entry name" value="DUF411"/>
</dbReference>
<dbReference type="Pfam" id="PF04214">
    <property type="entry name" value="DUF411"/>
    <property type="match status" value="1"/>
</dbReference>
<evidence type="ECO:0000256" key="1">
    <source>
        <dbReference type="SAM" id="SignalP"/>
    </source>
</evidence>
<dbReference type="Proteomes" id="UP000004507">
    <property type="component" value="Unassembled WGS sequence"/>
</dbReference>
<keyword evidence="1" id="KW-0732">Signal</keyword>
<feature type="chain" id="PRO_5002661744" description="Metal-binding protein" evidence="1">
    <location>
        <begin position="23"/>
        <end position="149"/>
    </location>
</feature>
<dbReference type="RefSeq" id="WP_007203963.1">
    <property type="nucleotide sequence ID" value="NZ_CH672414.1"/>
</dbReference>
<name>A3V8U9_9RHOB</name>
<keyword evidence="3" id="KW-1185">Reference proteome</keyword>
<dbReference type="EMBL" id="AAMS01000010">
    <property type="protein sequence ID" value="EAQ05312.1"/>
    <property type="molecule type" value="Genomic_DNA"/>
</dbReference>
<dbReference type="HOGENOM" id="CLU_112034_0_0_5"/>
<evidence type="ECO:0000313" key="2">
    <source>
        <dbReference type="EMBL" id="EAQ05312.1"/>
    </source>
</evidence>